<dbReference type="EMBL" id="LAZR01067353">
    <property type="protein sequence ID" value="KKK51752.1"/>
    <property type="molecule type" value="Genomic_DNA"/>
</dbReference>
<comment type="caution">
    <text evidence="2">The sequence shown here is derived from an EMBL/GenBank/DDBJ whole genome shotgun (WGS) entry which is preliminary data.</text>
</comment>
<evidence type="ECO:0000313" key="2">
    <source>
        <dbReference type="EMBL" id="KKK51752.1"/>
    </source>
</evidence>
<organism evidence="2">
    <name type="scientific">marine sediment metagenome</name>
    <dbReference type="NCBI Taxonomy" id="412755"/>
    <lineage>
        <taxon>unclassified sequences</taxon>
        <taxon>metagenomes</taxon>
        <taxon>ecological metagenomes</taxon>
    </lineage>
</organism>
<protein>
    <submittedName>
        <fullName evidence="2">Uncharacterized protein</fullName>
    </submittedName>
</protein>
<feature type="region of interest" description="Disordered" evidence="1">
    <location>
        <begin position="76"/>
        <end position="101"/>
    </location>
</feature>
<gene>
    <name evidence="2" type="ORF">LCGC14_3111770</name>
</gene>
<dbReference type="AlphaFoldDB" id="A0A0F8W4V3"/>
<accession>A0A0F8W4V3</accession>
<sequence>MTTGITTKLADRILLESLLDPQKRKKFPLTVTKRFTRELAADFGFDIPEGFELKFTPAKNGGEPLFEQVPLLLPTPQAPPVAPTPPVQFPGGLPMPGDFPA</sequence>
<feature type="compositionally biased region" description="Pro residues" evidence="1">
    <location>
        <begin position="76"/>
        <end position="88"/>
    </location>
</feature>
<feature type="non-terminal residue" evidence="2">
    <location>
        <position position="101"/>
    </location>
</feature>
<evidence type="ECO:0000256" key="1">
    <source>
        <dbReference type="SAM" id="MobiDB-lite"/>
    </source>
</evidence>
<reference evidence="2" key="1">
    <citation type="journal article" date="2015" name="Nature">
        <title>Complex archaea that bridge the gap between prokaryotes and eukaryotes.</title>
        <authorList>
            <person name="Spang A."/>
            <person name="Saw J.H."/>
            <person name="Jorgensen S.L."/>
            <person name="Zaremba-Niedzwiedzka K."/>
            <person name="Martijn J."/>
            <person name="Lind A.E."/>
            <person name="van Eijk R."/>
            <person name="Schleper C."/>
            <person name="Guy L."/>
            <person name="Ettema T.J."/>
        </authorList>
    </citation>
    <scope>NUCLEOTIDE SEQUENCE</scope>
</reference>
<proteinExistence type="predicted"/>
<name>A0A0F8W4V3_9ZZZZ</name>